<evidence type="ECO:0000256" key="5">
    <source>
        <dbReference type="ARBA" id="ARBA00022840"/>
    </source>
</evidence>
<evidence type="ECO:0000256" key="7">
    <source>
        <dbReference type="ARBA" id="ARBA00038999"/>
    </source>
</evidence>
<protein>
    <recommendedName>
        <fullName evidence="7">mitogen-activated protein kinase kinase</fullName>
        <ecNumber evidence="7">2.7.12.2</ecNumber>
    </recommendedName>
</protein>
<dbReference type="Pfam" id="PF00069">
    <property type="entry name" value="Pkinase"/>
    <property type="match status" value="1"/>
</dbReference>
<dbReference type="SUPFAM" id="SSF56112">
    <property type="entry name" value="Protein kinase-like (PK-like)"/>
    <property type="match status" value="1"/>
</dbReference>
<dbReference type="PIRSF" id="PIRSF000654">
    <property type="entry name" value="Integrin-linked_kinase"/>
    <property type="match status" value="1"/>
</dbReference>
<evidence type="ECO:0000256" key="8">
    <source>
        <dbReference type="SAM" id="MobiDB-lite"/>
    </source>
</evidence>
<dbReference type="PROSITE" id="PS00108">
    <property type="entry name" value="PROTEIN_KINASE_ST"/>
    <property type="match status" value="1"/>
</dbReference>
<evidence type="ECO:0000256" key="2">
    <source>
        <dbReference type="ARBA" id="ARBA00022679"/>
    </source>
</evidence>
<dbReference type="GO" id="GO:0051403">
    <property type="term" value="P:stress-activated MAPK cascade"/>
    <property type="evidence" value="ECO:0007669"/>
    <property type="project" value="TreeGrafter"/>
</dbReference>
<proteinExistence type="inferred from homology"/>
<dbReference type="PANTHER" id="PTHR48013:SF11">
    <property type="entry name" value="LICORNE"/>
    <property type="match status" value="1"/>
</dbReference>
<keyword evidence="4" id="KW-0418">Kinase</keyword>
<name>A0A0N4Z3L4_PARTI</name>
<dbReference type="Gene3D" id="1.10.510.10">
    <property type="entry name" value="Transferase(Phosphotransferase) domain 1"/>
    <property type="match status" value="1"/>
</dbReference>
<accession>A0A0N4Z3L4</accession>
<evidence type="ECO:0000313" key="11">
    <source>
        <dbReference type="WBParaSite" id="PTRK_0000150700.1"/>
    </source>
</evidence>
<evidence type="ECO:0000259" key="9">
    <source>
        <dbReference type="PROSITE" id="PS50011"/>
    </source>
</evidence>
<sequence length="328" mass="37443">MNRNFSLNFGGAKKEPEKKEETVTEKKFKEITGKLNIIKTSGQEFVNVTVDDMEFIRTLGSGAYGHVTQQKFKKTQQNMAVKCMRRSGDPDEDKRIMTDCYVILETHTHPNIVNCYGIISHECSVYICMEVMTTCLHDLIYNYLKKGIDEIYVGKLLVGILDGLAYLKSKNYMHRDVKPSNMLINYDGIVKLCDFGISGQLIDSQITSAGKGTLSYLAPERIESVTTYDARSDVWSLGITIIEMIRGEHPYAGVNCNFDLLTKIKEEPAPFFEEHEASYELRNFVSKCLEKNVSKRAKYNQLLEHYFIQTFRGRNVDVGDWITSVLVD</sequence>
<evidence type="ECO:0000256" key="4">
    <source>
        <dbReference type="ARBA" id="ARBA00022777"/>
    </source>
</evidence>
<evidence type="ECO:0000256" key="3">
    <source>
        <dbReference type="ARBA" id="ARBA00022741"/>
    </source>
</evidence>
<dbReference type="FunFam" id="3.30.200.20:FF:000040">
    <property type="entry name" value="Dual specificity mitogen-activated protein kinase kinase"/>
    <property type="match status" value="1"/>
</dbReference>
<dbReference type="WBParaSite" id="PTRK_0000150700.1">
    <property type="protein sequence ID" value="PTRK_0000150700.1"/>
    <property type="gene ID" value="PTRK_0000150700"/>
</dbReference>
<feature type="region of interest" description="Disordered" evidence="8">
    <location>
        <begin position="1"/>
        <end position="21"/>
    </location>
</feature>
<dbReference type="GO" id="GO:0005524">
    <property type="term" value="F:ATP binding"/>
    <property type="evidence" value="ECO:0007669"/>
    <property type="project" value="UniProtKB-KW"/>
</dbReference>
<keyword evidence="1" id="KW-0723">Serine/threonine-protein kinase</keyword>
<dbReference type="InterPro" id="IPR008271">
    <property type="entry name" value="Ser/Thr_kinase_AS"/>
</dbReference>
<dbReference type="STRING" id="131310.A0A0N4Z3L4"/>
<comment type="similarity">
    <text evidence="6">Belongs to the protein kinase superfamily. STE Ser/Thr protein kinase family. MAP kinase kinase subfamily.</text>
</comment>
<dbReference type="PANTHER" id="PTHR48013">
    <property type="entry name" value="DUAL SPECIFICITY MITOGEN-ACTIVATED PROTEIN KINASE KINASE 5-RELATED"/>
    <property type="match status" value="1"/>
</dbReference>
<dbReference type="EC" id="2.7.12.2" evidence="7"/>
<dbReference type="InterPro" id="IPR000719">
    <property type="entry name" value="Prot_kinase_dom"/>
</dbReference>
<keyword evidence="2" id="KW-0808">Transferase</keyword>
<dbReference type="Gene3D" id="3.30.200.20">
    <property type="entry name" value="Phosphorylase Kinase, domain 1"/>
    <property type="match status" value="1"/>
</dbReference>
<feature type="domain" description="Protein kinase" evidence="9">
    <location>
        <begin position="53"/>
        <end position="308"/>
    </location>
</feature>
<dbReference type="SMART" id="SM00220">
    <property type="entry name" value="S_TKc"/>
    <property type="match status" value="1"/>
</dbReference>
<dbReference type="GO" id="GO:0004708">
    <property type="term" value="F:MAP kinase kinase activity"/>
    <property type="evidence" value="ECO:0007669"/>
    <property type="project" value="UniProtKB-EC"/>
</dbReference>
<keyword evidence="10" id="KW-1185">Reference proteome</keyword>
<keyword evidence="5" id="KW-0067">ATP-binding</keyword>
<dbReference type="Proteomes" id="UP000038045">
    <property type="component" value="Unplaced"/>
</dbReference>
<dbReference type="InterPro" id="IPR011009">
    <property type="entry name" value="Kinase-like_dom_sf"/>
</dbReference>
<evidence type="ECO:0000256" key="6">
    <source>
        <dbReference type="ARBA" id="ARBA00038035"/>
    </source>
</evidence>
<reference evidence="11" key="1">
    <citation type="submission" date="2017-02" db="UniProtKB">
        <authorList>
            <consortium name="WormBaseParasite"/>
        </authorList>
    </citation>
    <scope>IDENTIFICATION</scope>
</reference>
<dbReference type="GO" id="GO:0004674">
    <property type="term" value="F:protein serine/threonine kinase activity"/>
    <property type="evidence" value="ECO:0007669"/>
    <property type="project" value="UniProtKB-KW"/>
</dbReference>
<organism evidence="10 11">
    <name type="scientific">Parastrongyloides trichosuri</name>
    <name type="common">Possum-specific nematode worm</name>
    <dbReference type="NCBI Taxonomy" id="131310"/>
    <lineage>
        <taxon>Eukaryota</taxon>
        <taxon>Metazoa</taxon>
        <taxon>Ecdysozoa</taxon>
        <taxon>Nematoda</taxon>
        <taxon>Chromadorea</taxon>
        <taxon>Rhabditida</taxon>
        <taxon>Tylenchina</taxon>
        <taxon>Panagrolaimomorpha</taxon>
        <taxon>Strongyloidoidea</taxon>
        <taxon>Strongyloididae</taxon>
        <taxon>Parastrongyloides</taxon>
    </lineage>
</organism>
<evidence type="ECO:0000256" key="1">
    <source>
        <dbReference type="ARBA" id="ARBA00022527"/>
    </source>
</evidence>
<dbReference type="PROSITE" id="PS50011">
    <property type="entry name" value="PROTEIN_KINASE_DOM"/>
    <property type="match status" value="1"/>
</dbReference>
<keyword evidence="3" id="KW-0547">Nucleotide-binding</keyword>
<feature type="compositionally biased region" description="Basic and acidic residues" evidence="8">
    <location>
        <begin position="12"/>
        <end position="21"/>
    </location>
</feature>
<dbReference type="AlphaFoldDB" id="A0A0N4Z3L4"/>
<evidence type="ECO:0000313" key="10">
    <source>
        <dbReference type="Proteomes" id="UP000038045"/>
    </source>
</evidence>